<name>A0A9D3ZY36_9ROSI</name>
<dbReference type="Proteomes" id="UP000828251">
    <property type="component" value="Unassembled WGS sequence"/>
</dbReference>
<evidence type="ECO:0000313" key="1">
    <source>
        <dbReference type="EMBL" id="KAH1073531.1"/>
    </source>
</evidence>
<sequence length="85" mass="9115">MNVAIVYREGLATTVVRKGAASRTRPTAIGSQGVQVKTYCERGGEQWLLLATDGGSKRGRHGCVTSVGTVAAAENKQRRKKNNNK</sequence>
<accession>A0A9D3ZY36</accession>
<reference evidence="1 2" key="1">
    <citation type="journal article" date="2021" name="Plant Biotechnol. J.">
        <title>Multi-omics assisted identification of the key and species-specific regulatory components of drought-tolerant mechanisms in Gossypium stocksii.</title>
        <authorList>
            <person name="Yu D."/>
            <person name="Ke L."/>
            <person name="Zhang D."/>
            <person name="Wu Y."/>
            <person name="Sun Y."/>
            <person name="Mei J."/>
            <person name="Sun J."/>
            <person name="Sun Y."/>
        </authorList>
    </citation>
    <scope>NUCLEOTIDE SEQUENCE [LARGE SCALE GENOMIC DNA]</scope>
    <source>
        <strain evidence="2">cv. E1</strain>
        <tissue evidence="1">Leaf</tissue>
    </source>
</reference>
<dbReference type="EMBL" id="JAIQCV010000008">
    <property type="protein sequence ID" value="KAH1073531.1"/>
    <property type="molecule type" value="Genomic_DNA"/>
</dbReference>
<dbReference type="AlphaFoldDB" id="A0A9D3ZY36"/>
<gene>
    <name evidence="1" type="ORF">J1N35_025859</name>
</gene>
<comment type="caution">
    <text evidence="1">The sequence shown here is derived from an EMBL/GenBank/DDBJ whole genome shotgun (WGS) entry which is preliminary data.</text>
</comment>
<keyword evidence="2" id="KW-1185">Reference proteome</keyword>
<proteinExistence type="predicted"/>
<evidence type="ECO:0000313" key="2">
    <source>
        <dbReference type="Proteomes" id="UP000828251"/>
    </source>
</evidence>
<organism evidence="1 2">
    <name type="scientific">Gossypium stocksii</name>
    <dbReference type="NCBI Taxonomy" id="47602"/>
    <lineage>
        <taxon>Eukaryota</taxon>
        <taxon>Viridiplantae</taxon>
        <taxon>Streptophyta</taxon>
        <taxon>Embryophyta</taxon>
        <taxon>Tracheophyta</taxon>
        <taxon>Spermatophyta</taxon>
        <taxon>Magnoliopsida</taxon>
        <taxon>eudicotyledons</taxon>
        <taxon>Gunneridae</taxon>
        <taxon>Pentapetalae</taxon>
        <taxon>rosids</taxon>
        <taxon>malvids</taxon>
        <taxon>Malvales</taxon>
        <taxon>Malvaceae</taxon>
        <taxon>Malvoideae</taxon>
        <taxon>Gossypium</taxon>
    </lineage>
</organism>
<protein>
    <submittedName>
        <fullName evidence="1">Uncharacterized protein</fullName>
    </submittedName>
</protein>